<dbReference type="InterPro" id="IPR003663">
    <property type="entry name" value="Sugar/inositol_transpt"/>
</dbReference>
<evidence type="ECO:0000313" key="11">
    <source>
        <dbReference type="Proteomes" id="UP000007322"/>
    </source>
</evidence>
<dbReference type="VEuPathDB" id="FungiDB:MYCTH_2306135"/>
<protein>
    <recommendedName>
        <fullName evidence="9">Major facilitator superfamily (MFS) profile domain-containing protein</fullName>
    </recommendedName>
</protein>
<accession>G2QGZ5</accession>
<keyword evidence="4 8" id="KW-0812">Transmembrane</keyword>
<evidence type="ECO:0000256" key="4">
    <source>
        <dbReference type="ARBA" id="ARBA00022692"/>
    </source>
</evidence>
<dbReference type="InterPro" id="IPR050360">
    <property type="entry name" value="MFS_Sugar_Transporters"/>
</dbReference>
<feature type="transmembrane region" description="Helical" evidence="8">
    <location>
        <begin position="175"/>
        <end position="196"/>
    </location>
</feature>
<comment type="similarity">
    <text evidence="2 7">Belongs to the major facilitator superfamily. Sugar transporter (TC 2.A.1.1) family.</text>
</comment>
<organism evidence="10 11">
    <name type="scientific">Thermothelomyces thermophilus (strain ATCC 42464 / BCRC 31852 / DSM 1799)</name>
    <name type="common">Sporotrichum thermophile</name>
    <dbReference type="NCBI Taxonomy" id="573729"/>
    <lineage>
        <taxon>Eukaryota</taxon>
        <taxon>Fungi</taxon>
        <taxon>Dikarya</taxon>
        <taxon>Ascomycota</taxon>
        <taxon>Pezizomycotina</taxon>
        <taxon>Sordariomycetes</taxon>
        <taxon>Sordariomycetidae</taxon>
        <taxon>Sordariales</taxon>
        <taxon>Chaetomiaceae</taxon>
        <taxon>Thermothelomyces</taxon>
    </lineage>
</organism>
<evidence type="ECO:0000313" key="10">
    <source>
        <dbReference type="EMBL" id="AEO58655.1"/>
    </source>
</evidence>
<feature type="transmembrane region" description="Helical" evidence="8">
    <location>
        <begin position="87"/>
        <end position="105"/>
    </location>
</feature>
<reference evidence="10 11" key="1">
    <citation type="journal article" date="2011" name="Nat. Biotechnol.">
        <title>Comparative genomic analysis of the thermophilic biomass-degrading fungi Myceliophthora thermophila and Thielavia terrestris.</title>
        <authorList>
            <person name="Berka R.M."/>
            <person name="Grigoriev I.V."/>
            <person name="Otillar R."/>
            <person name="Salamov A."/>
            <person name="Grimwood J."/>
            <person name="Reid I."/>
            <person name="Ishmael N."/>
            <person name="John T."/>
            <person name="Darmond C."/>
            <person name="Moisan M.-C."/>
            <person name="Henrissat B."/>
            <person name="Coutinho P.M."/>
            <person name="Lombard V."/>
            <person name="Natvig D.O."/>
            <person name="Lindquist E."/>
            <person name="Schmutz J."/>
            <person name="Lucas S."/>
            <person name="Harris P."/>
            <person name="Powlowski J."/>
            <person name="Bellemare A."/>
            <person name="Taylor D."/>
            <person name="Butler G."/>
            <person name="de Vries R.P."/>
            <person name="Allijn I.E."/>
            <person name="van den Brink J."/>
            <person name="Ushinsky S."/>
            <person name="Storms R."/>
            <person name="Powell A.J."/>
            <person name="Paulsen I.T."/>
            <person name="Elbourne L.D.H."/>
            <person name="Baker S.E."/>
            <person name="Magnuson J."/>
            <person name="LaBoissiere S."/>
            <person name="Clutterbuck A.J."/>
            <person name="Martinez D."/>
            <person name="Wogulis M."/>
            <person name="de Leon A.L."/>
            <person name="Rey M.W."/>
            <person name="Tsang A."/>
        </authorList>
    </citation>
    <scope>NUCLEOTIDE SEQUENCE [LARGE SCALE GENOMIC DNA]</scope>
    <source>
        <strain evidence="11">ATCC 42464 / BCRC 31852 / DSM 1799</strain>
    </source>
</reference>
<feature type="domain" description="Major facilitator superfamily (MFS) profile" evidence="9">
    <location>
        <begin position="16"/>
        <end position="380"/>
    </location>
</feature>
<keyword evidence="11" id="KW-1185">Reference proteome</keyword>
<evidence type="ECO:0000256" key="1">
    <source>
        <dbReference type="ARBA" id="ARBA00004141"/>
    </source>
</evidence>
<dbReference type="OrthoDB" id="6339427at2759"/>
<evidence type="ECO:0000256" key="2">
    <source>
        <dbReference type="ARBA" id="ARBA00010992"/>
    </source>
</evidence>
<dbReference type="eggNOG" id="KOG0254">
    <property type="taxonomic scope" value="Eukaryota"/>
</dbReference>
<dbReference type="PROSITE" id="PS50850">
    <property type="entry name" value="MFS"/>
    <property type="match status" value="1"/>
</dbReference>
<evidence type="ECO:0000256" key="3">
    <source>
        <dbReference type="ARBA" id="ARBA00022448"/>
    </source>
</evidence>
<dbReference type="InterPro" id="IPR036259">
    <property type="entry name" value="MFS_trans_sf"/>
</dbReference>
<dbReference type="Proteomes" id="UP000007322">
    <property type="component" value="Chromosome 4"/>
</dbReference>
<evidence type="ECO:0000256" key="7">
    <source>
        <dbReference type="RuleBase" id="RU003346"/>
    </source>
</evidence>
<keyword evidence="6 8" id="KW-0472">Membrane</keyword>
<evidence type="ECO:0000256" key="8">
    <source>
        <dbReference type="SAM" id="Phobius"/>
    </source>
</evidence>
<name>G2QGZ5_THET4</name>
<feature type="transmembrane region" description="Helical" evidence="8">
    <location>
        <begin position="55"/>
        <end position="75"/>
    </location>
</feature>
<dbReference type="PRINTS" id="PR00171">
    <property type="entry name" value="SUGRTRNSPORT"/>
</dbReference>
<dbReference type="GO" id="GO:0005351">
    <property type="term" value="F:carbohydrate:proton symporter activity"/>
    <property type="evidence" value="ECO:0007669"/>
    <property type="project" value="TreeGrafter"/>
</dbReference>
<dbReference type="GO" id="GO:0016020">
    <property type="term" value="C:membrane"/>
    <property type="evidence" value="ECO:0007669"/>
    <property type="project" value="UniProtKB-SubCell"/>
</dbReference>
<feature type="transmembrane region" description="Helical" evidence="8">
    <location>
        <begin position="310"/>
        <end position="327"/>
    </location>
</feature>
<dbReference type="HOGENOM" id="CLU_001265_30_2_1"/>
<gene>
    <name evidence="10" type="ORF">MYCTH_2306135</name>
</gene>
<evidence type="ECO:0000256" key="6">
    <source>
        <dbReference type="ARBA" id="ARBA00023136"/>
    </source>
</evidence>
<evidence type="ECO:0000256" key="5">
    <source>
        <dbReference type="ARBA" id="ARBA00022989"/>
    </source>
</evidence>
<comment type="subcellular location">
    <subcellularLocation>
        <location evidence="1">Membrane</location>
        <topology evidence="1">Multi-pass membrane protein</topology>
    </subcellularLocation>
</comment>
<dbReference type="NCBIfam" id="TIGR00879">
    <property type="entry name" value="SP"/>
    <property type="match status" value="1"/>
</dbReference>
<dbReference type="EMBL" id="CP003005">
    <property type="protein sequence ID" value="AEO58655.1"/>
    <property type="molecule type" value="Genomic_DNA"/>
</dbReference>
<dbReference type="InterPro" id="IPR020846">
    <property type="entry name" value="MFS_dom"/>
</dbReference>
<dbReference type="InParanoid" id="G2QGZ5"/>
<evidence type="ECO:0000259" key="9">
    <source>
        <dbReference type="PROSITE" id="PS50850"/>
    </source>
</evidence>
<dbReference type="SUPFAM" id="SSF103473">
    <property type="entry name" value="MFS general substrate transporter"/>
    <property type="match status" value="1"/>
</dbReference>
<dbReference type="Pfam" id="PF00083">
    <property type="entry name" value="Sugar_tr"/>
    <property type="match status" value="1"/>
</dbReference>
<feature type="transmembrane region" description="Helical" evidence="8">
    <location>
        <begin position="268"/>
        <end position="290"/>
    </location>
</feature>
<dbReference type="PANTHER" id="PTHR48022:SF26">
    <property type="entry name" value="MAJOR FACILITATOR SUPERFAMILY (MFS) PROFILE DOMAIN-CONTAINING PROTEIN-RELATED"/>
    <property type="match status" value="1"/>
</dbReference>
<proteinExistence type="inferred from homology"/>
<dbReference type="Gene3D" id="1.20.1250.20">
    <property type="entry name" value="MFS general substrate transporter like domains"/>
    <property type="match status" value="1"/>
</dbReference>
<dbReference type="PANTHER" id="PTHR48022">
    <property type="entry name" value="PLASTIDIC GLUCOSE TRANSPORTER 4"/>
    <property type="match status" value="1"/>
</dbReference>
<dbReference type="InterPro" id="IPR005828">
    <property type="entry name" value="MFS_sugar_transport-like"/>
</dbReference>
<sequence>MGFFDGLRGNWLIACITVVNATSMAWFGYDQGVFSGVLISSDFKHWFPETNKANIPGITSSCFSLGAFCGAIFAFTLGDKLGRKKTIALGLLCNVVGAILQIVAWHLPQMIIGRVINGFGMGLTSSTCPVYQAECSRPAVRGKLVVVQSVCNTAAFCLSNWMNYGLYFSGGALQWRFPLGFQLIFPAVVSVALLFVPESPRWLLLRNRHGEALAVIARLEGKDATIHDDKVTAEYLSIRTALQHERKDRPPFSDVIRFRDRQQNLRRLLLSCGTQFMQQFSGVNALGYYLPTLLQQSVGFDEQMSRLMTGVNGTIYLGAALCCILIIDRFGRRKMMLYGASTMGACYLVAAMCLRAGQAGQADKKQVRTRESKLWFPAAC</sequence>
<dbReference type="GeneID" id="11510250"/>
<dbReference type="AlphaFoldDB" id="G2QGZ5"/>
<dbReference type="RefSeq" id="XP_003663900.1">
    <property type="nucleotide sequence ID" value="XM_003663852.1"/>
</dbReference>
<keyword evidence="3 7" id="KW-0813">Transport</keyword>
<dbReference type="PROSITE" id="PS00217">
    <property type="entry name" value="SUGAR_TRANSPORT_2"/>
    <property type="match status" value="1"/>
</dbReference>
<dbReference type="OMA" id="ANWMNYG"/>
<keyword evidence="5 8" id="KW-1133">Transmembrane helix</keyword>
<dbReference type="InterPro" id="IPR005829">
    <property type="entry name" value="Sugar_transporter_CS"/>
</dbReference>
<feature type="transmembrane region" description="Helical" evidence="8">
    <location>
        <begin position="12"/>
        <end position="29"/>
    </location>
</feature>
<dbReference type="KEGG" id="mtm:MYCTH_2306135"/>